<evidence type="ECO:0000256" key="2">
    <source>
        <dbReference type="SAM" id="SignalP"/>
    </source>
</evidence>
<reference evidence="3" key="2">
    <citation type="submission" date="2022-06" db="UniProtKB">
        <authorList>
            <consortium name="EnsemblMetazoa"/>
        </authorList>
    </citation>
    <scope>IDENTIFICATION</scope>
    <source>
        <strain evidence="3">DF5081</strain>
    </source>
</reference>
<organism evidence="3 4">
    <name type="scientific">Caenorhabditis japonica</name>
    <dbReference type="NCBI Taxonomy" id="281687"/>
    <lineage>
        <taxon>Eukaryota</taxon>
        <taxon>Metazoa</taxon>
        <taxon>Ecdysozoa</taxon>
        <taxon>Nematoda</taxon>
        <taxon>Chromadorea</taxon>
        <taxon>Rhabditida</taxon>
        <taxon>Rhabditina</taxon>
        <taxon>Rhabditomorpha</taxon>
        <taxon>Rhabditoidea</taxon>
        <taxon>Rhabditidae</taxon>
        <taxon>Peloderinae</taxon>
        <taxon>Caenorhabditis</taxon>
    </lineage>
</organism>
<sequence length="78" mass="8794">MVSRNTLFFALLVTLVLLMVKVESKPVIKSGYSKNHQLFRPKPDDNNSENDSQSDTPSETFWSNVYFVITASDSFFGG</sequence>
<feature type="region of interest" description="Disordered" evidence="1">
    <location>
        <begin position="35"/>
        <end position="58"/>
    </location>
</feature>
<evidence type="ECO:0000313" key="3">
    <source>
        <dbReference type="EnsemblMetazoa" id="CJA33665.1"/>
    </source>
</evidence>
<evidence type="ECO:0000256" key="1">
    <source>
        <dbReference type="SAM" id="MobiDB-lite"/>
    </source>
</evidence>
<accession>A0A8R1ED08</accession>
<dbReference type="AlphaFoldDB" id="A0A8R1ED08"/>
<reference evidence="4" key="1">
    <citation type="submission" date="2010-08" db="EMBL/GenBank/DDBJ databases">
        <authorList>
            <consortium name="Caenorhabditis japonica Sequencing Consortium"/>
            <person name="Wilson R.K."/>
        </authorList>
    </citation>
    <scope>NUCLEOTIDE SEQUENCE [LARGE SCALE GENOMIC DNA]</scope>
    <source>
        <strain evidence="4">DF5081</strain>
    </source>
</reference>
<keyword evidence="4" id="KW-1185">Reference proteome</keyword>
<name>A0A8R1ED08_CAEJA</name>
<protein>
    <submittedName>
        <fullName evidence="3">Uncharacterized protein</fullName>
    </submittedName>
</protein>
<feature type="signal peptide" evidence="2">
    <location>
        <begin position="1"/>
        <end position="24"/>
    </location>
</feature>
<evidence type="ECO:0000313" key="4">
    <source>
        <dbReference type="Proteomes" id="UP000005237"/>
    </source>
</evidence>
<feature type="chain" id="PRO_5035862747" evidence="2">
    <location>
        <begin position="25"/>
        <end position="78"/>
    </location>
</feature>
<proteinExistence type="predicted"/>
<dbReference type="EnsemblMetazoa" id="CJA33665.1">
    <property type="protein sequence ID" value="CJA33665.1"/>
    <property type="gene ID" value="WBGene00209512"/>
</dbReference>
<dbReference type="Proteomes" id="UP000005237">
    <property type="component" value="Unassembled WGS sequence"/>
</dbReference>
<keyword evidence="2" id="KW-0732">Signal</keyword>